<protein>
    <submittedName>
        <fullName evidence="2">Uncharacterized protein</fullName>
    </submittedName>
</protein>
<organism evidence="2 3">
    <name type="scientific">Polychaeton citri CBS 116435</name>
    <dbReference type="NCBI Taxonomy" id="1314669"/>
    <lineage>
        <taxon>Eukaryota</taxon>
        <taxon>Fungi</taxon>
        <taxon>Dikarya</taxon>
        <taxon>Ascomycota</taxon>
        <taxon>Pezizomycotina</taxon>
        <taxon>Dothideomycetes</taxon>
        <taxon>Dothideomycetidae</taxon>
        <taxon>Capnodiales</taxon>
        <taxon>Capnodiaceae</taxon>
        <taxon>Polychaeton</taxon>
    </lineage>
</organism>
<dbReference type="EMBL" id="MU003799">
    <property type="protein sequence ID" value="KAF2720431.1"/>
    <property type="molecule type" value="Genomic_DNA"/>
</dbReference>
<gene>
    <name evidence="2" type="ORF">K431DRAFT_295116</name>
</gene>
<evidence type="ECO:0000256" key="1">
    <source>
        <dbReference type="SAM" id="SignalP"/>
    </source>
</evidence>
<sequence>MAPPCRQQQQAVPYALLSLFPCLLPRRCAASEVNPSTHRLARVAVTSAGHQEAVPVCLPLHLEMWRANEMAKPVHFEWDYDRNITQFSASSSNAMNWKPPTTVAWFGLI</sequence>
<feature type="chain" id="PRO_5040335522" evidence="1">
    <location>
        <begin position="31"/>
        <end position="109"/>
    </location>
</feature>
<keyword evidence="1" id="KW-0732">Signal</keyword>
<dbReference type="Proteomes" id="UP000799441">
    <property type="component" value="Unassembled WGS sequence"/>
</dbReference>
<feature type="signal peptide" evidence="1">
    <location>
        <begin position="1"/>
        <end position="30"/>
    </location>
</feature>
<evidence type="ECO:0000313" key="2">
    <source>
        <dbReference type="EMBL" id="KAF2720431.1"/>
    </source>
</evidence>
<reference evidence="2" key="1">
    <citation type="journal article" date="2020" name="Stud. Mycol.">
        <title>101 Dothideomycetes genomes: a test case for predicting lifestyles and emergence of pathogens.</title>
        <authorList>
            <person name="Haridas S."/>
            <person name="Albert R."/>
            <person name="Binder M."/>
            <person name="Bloem J."/>
            <person name="Labutti K."/>
            <person name="Salamov A."/>
            <person name="Andreopoulos B."/>
            <person name="Baker S."/>
            <person name="Barry K."/>
            <person name="Bills G."/>
            <person name="Bluhm B."/>
            <person name="Cannon C."/>
            <person name="Castanera R."/>
            <person name="Culley D."/>
            <person name="Daum C."/>
            <person name="Ezra D."/>
            <person name="Gonzalez J."/>
            <person name="Henrissat B."/>
            <person name="Kuo A."/>
            <person name="Liang C."/>
            <person name="Lipzen A."/>
            <person name="Lutzoni F."/>
            <person name="Magnuson J."/>
            <person name="Mondo S."/>
            <person name="Nolan M."/>
            <person name="Ohm R."/>
            <person name="Pangilinan J."/>
            <person name="Park H.-J."/>
            <person name="Ramirez L."/>
            <person name="Alfaro M."/>
            <person name="Sun H."/>
            <person name="Tritt A."/>
            <person name="Yoshinaga Y."/>
            <person name="Zwiers L.-H."/>
            <person name="Turgeon B."/>
            <person name="Goodwin S."/>
            <person name="Spatafora J."/>
            <person name="Crous P."/>
            <person name="Grigoriev I."/>
        </authorList>
    </citation>
    <scope>NUCLEOTIDE SEQUENCE</scope>
    <source>
        <strain evidence="2">CBS 116435</strain>
    </source>
</reference>
<comment type="caution">
    <text evidence="2">The sequence shown here is derived from an EMBL/GenBank/DDBJ whole genome shotgun (WGS) entry which is preliminary data.</text>
</comment>
<accession>A0A9P4Q8R1</accession>
<name>A0A9P4Q8R1_9PEZI</name>
<dbReference type="AlphaFoldDB" id="A0A9P4Q8R1"/>
<evidence type="ECO:0000313" key="3">
    <source>
        <dbReference type="Proteomes" id="UP000799441"/>
    </source>
</evidence>
<keyword evidence="3" id="KW-1185">Reference proteome</keyword>
<proteinExistence type="predicted"/>